<evidence type="ECO:0000313" key="3">
    <source>
        <dbReference type="Proteomes" id="UP000676967"/>
    </source>
</evidence>
<dbReference type="RefSeq" id="WP_189330833.1">
    <property type="nucleotide sequence ID" value="NZ_AP023356.1"/>
</dbReference>
<name>A0ABM7LL15_9ACTN</name>
<accession>A0ABM7LL15</accession>
<dbReference type="Gene3D" id="3.30.565.10">
    <property type="entry name" value="Histidine kinase-like ATPase, C-terminal domain"/>
    <property type="match status" value="1"/>
</dbReference>
<organism evidence="2 3">
    <name type="scientific">Actinoplanes ianthinogenes</name>
    <dbReference type="NCBI Taxonomy" id="122358"/>
    <lineage>
        <taxon>Bacteria</taxon>
        <taxon>Bacillati</taxon>
        <taxon>Actinomycetota</taxon>
        <taxon>Actinomycetes</taxon>
        <taxon>Micromonosporales</taxon>
        <taxon>Micromonosporaceae</taxon>
        <taxon>Actinoplanes</taxon>
    </lineage>
</organism>
<protein>
    <submittedName>
        <fullName evidence="2">Uncharacterized protein</fullName>
    </submittedName>
</protein>
<proteinExistence type="predicted"/>
<evidence type="ECO:0000256" key="1">
    <source>
        <dbReference type="SAM" id="MobiDB-lite"/>
    </source>
</evidence>
<gene>
    <name evidence="2" type="ORF">Aiant_06160</name>
</gene>
<feature type="region of interest" description="Disordered" evidence="1">
    <location>
        <begin position="1"/>
        <end position="20"/>
    </location>
</feature>
<keyword evidence="3" id="KW-1185">Reference proteome</keyword>
<evidence type="ECO:0000313" key="2">
    <source>
        <dbReference type="EMBL" id="BCJ39959.1"/>
    </source>
</evidence>
<dbReference type="InterPro" id="IPR036890">
    <property type="entry name" value="HATPase_C_sf"/>
</dbReference>
<dbReference type="EMBL" id="AP023356">
    <property type="protein sequence ID" value="BCJ39959.1"/>
    <property type="molecule type" value="Genomic_DNA"/>
</dbReference>
<dbReference type="Proteomes" id="UP000676967">
    <property type="component" value="Chromosome"/>
</dbReference>
<reference evidence="2 3" key="1">
    <citation type="submission" date="2020-08" db="EMBL/GenBank/DDBJ databases">
        <title>Whole genome shotgun sequence of Actinoplanes ianthinogenes NBRC 13996.</title>
        <authorList>
            <person name="Komaki H."/>
            <person name="Tamura T."/>
        </authorList>
    </citation>
    <scope>NUCLEOTIDE SEQUENCE [LARGE SCALE GENOMIC DNA]</scope>
    <source>
        <strain evidence="2 3">NBRC 13996</strain>
    </source>
</reference>
<sequence>MQVDDAGGVPLPPRAVYLPPGGEAPAPRGLWLARQLADAVTSHTTDSVTTVRLHFPHDITHRNP</sequence>